<reference evidence="2" key="1">
    <citation type="submission" date="2014-06" db="EMBL/GenBank/DDBJ databases">
        <title>Key roles for freshwater Actinobacteria revealed by deep metagenomic sequencing.</title>
        <authorList>
            <person name="Ghai R."/>
            <person name="Mizuno C.M."/>
            <person name="Picazo A."/>
            <person name="Camacho A."/>
            <person name="Rodriguez-Valera F."/>
        </authorList>
    </citation>
    <scope>NUCLEOTIDE SEQUENCE</scope>
</reference>
<evidence type="ECO:0000313" key="2">
    <source>
        <dbReference type="EMBL" id="KGA18078.1"/>
    </source>
</evidence>
<evidence type="ECO:0008006" key="3">
    <source>
        <dbReference type="Google" id="ProtNLM"/>
    </source>
</evidence>
<protein>
    <recommendedName>
        <fullName evidence="3">Prevent-host-death protein</fullName>
    </recommendedName>
</protein>
<dbReference type="Pfam" id="PF02604">
    <property type="entry name" value="PhdYeFM_antitox"/>
    <property type="match status" value="1"/>
</dbReference>
<evidence type="ECO:0000256" key="1">
    <source>
        <dbReference type="ARBA" id="ARBA00009981"/>
    </source>
</evidence>
<dbReference type="InterPro" id="IPR006442">
    <property type="entry name" value="Antitoxin_Phd/YefM"/>
</dbReference>
<proteinExistence type="inferred from homology"/>
<accession>A0A094SI55</accession>
<comment type="caution">
    <text evidence="2">The sequence shown here is derived from an EMBL/GenBank/DDBJ whole genome shotgun (WGS) entry which is preliminary data.</text>
</comment>
<dbReference type="AlphaFoldDB" id="A0A094SI55"/>
<organism evidence="2">
    <name type="scientific">freshwater metagenome</name>
    <dbReference type="NCBI Taxonomy" id="449393"/>
    <lineage>
        <taxon>unclassified sequences</taxon>
        <taxon>metagenomes</taxon>
        <taxon>ecological metagenomes</taxon>
    </lineage>
</organism>
<dbReference type="InterPro" id="IPR036165">
    <property type="entry name" value="YefM-like_sf"/>
</dbReference>
<dbReference type="EMBL" id="JNSL01000049">
    <property type="protein sequence ID" value="KGA18078.1"/>
    <property type="molecule type" value="Genomic_DNA"/>
</dbReference>
<sequence>MKSRKPCVALSATVQDMQTTITQRDLRNNNADIMRRLEDGETFIITRNGKQIGVLTPMKRPHFARMSDVLEAFKGLPEMSYAELRRDLDEFIDQDPTPRFFND</sequence>
<dbReference type="Gene3D" id="3.40.1620.10">
    <property type="entry name" value="YefM-like domain"/>
    <property type="match status" value="1"/>
</dbReference>
<comment type="similarity">
    <text evidence="1">Belongs to the phD/YefM antitoxin family.</text>
</comment>
<dbReference type="NCBIfam" id="TIGR01552">
    <property type="entry name" value="phd_fam"/>
    <property type="match status" value="1"/>
</dbReference>
<dbReference type="SUPFAM" id="SSF143120">
    <property type="entry name" value="YefM-like"/>
    <property type="match status" value="1"/>
</dbReference>
<name>A0A094SI55_9ZZZZ</name>
<gene>
    <name evidence="2" type="ORF">GM51_9080</name>
</gene>